<dbReference type="InterPro" id="IPR046372">
    <property type="entry name" value="PARG_cat_C"/>
</dbReference>
<gene>
    <name evidence="3" type="primary">PARG</name>
    <name evidence="3" type="ORF">SNEC2469_LOCUS20409</name>
</gene>
<dbReference type="InterPro" id="IPR007724">
    <property type="entry name" value="Poly_GlycHdrlase"/>
</dbReference>
<dbReference type="GO" id="GO:0005975">
    <property type="term" value="P:carbohydrate metabolic process"/>
    <property type="evidence" value="ECO:0007669"/>
    <property type="project" value="InterPro"/>
</dbReference>
<evidence type="ECO:0000313" key="3">
    <source>
        <dbReference type="EMBL" id="CAE7707891.1"/>
    </source>
</evidence>
<protein>
    <submittedName>
        <fullName evidence="3">PARG protein</fullName>
    </submittedName>
</protein>
<evidence type="ECO:0000313" key="4">
    <source>
        <dbReference type="Proteomes" id="UP000601435"/>
    </source>
</evidence>
<proteinExistence type="predicted"/>
<keyword evidence="4" id="KW-1185">Reference proteome</keyword>
<dbReference type="GO" id="GO:0005634">
    <property type="term" value="C:nucleus"/>
    <property type="evidence" value="ECO:0007669"/>
    <property type="project" value="TreeGrafter"/>
</dbReference>
<organism evidence="3 4">
    <name type="scientific">Symbiodinium necroappetens</name>
    <dbReference type="NCBI Taxonomy" id="1628268"/>
    <lineage>
        <taxon>Eukaryota</taxon>
        <taxon>Sar</taxon>
        <taxon>Alveolata</taxon>
        <taxon>Dinophyceae</taxon>
        <taxon>Suessiales</taxon>
        <taxon>Symbiodiniaceae</taxon>
        <taxon>Symbiodinium</taxon>
    </lineage>
</organism>
<sequence>LVGLESAVEDLFTDLPRATTSVIDGLANAAKVLLAASQNPDSPVHGKPEAFSRQQLQPPAGETAIVRLTVSRLQCLEILAAGFFGFLQRDWYSRQPDTTDLPGFSFEKLWLYDCRKWRGKNFVLMAVLLYFAQMSQQSTDFMDEALIFKRKACGAHRVGDEVFCPVEMQEDGVSIHGFDGPNDLQADFANQYLGGGVLSGGGTQEECMFVEFPELLASIYLVERMLPHEAVEMVGARKFVEHNMGAARHTKREEQFCRAAATIGPPIEAVALDALSYRRKPGYFQYAGEQIHRELQKCCSALAPDACTGRRKFVTGLWGCGAFGGDSELKFVVQWMSCSLTPSVESMVFCPFDQQRHLTGAGLPELLTTLTGKVQVKTVLECLVDDADYSSSRNTFRYLLEKLKQRNGSP</sequence>
<dbReference type="Pfam" id="PF05028">
    <property type="entry name" value="PARG_cat_C"/>
    <property type="match status" value="1"/>
</dbReference>
<dbReference type="PANTHER" id="PTHR12837:SF0">
    <property type="entry name" value="POLY(ADP-RIBOSE) GLYCOHYDROLASE"/>
    <property type="match status" value="1"/>
</dbReference>
<dbReference type="GO" id="GO:0009225">
    <property type="term" value="P:nucleotide-sugar metabolic process"/>
    <property type="evidence" value="ECO:0007669"/>
    <property type="project" value="TreeGrafter"/>
</dbReference>
<name>A0A812X4T4_9DINO</name>
<dbReference type="GO" id="GO:0004649">
    <property type="term" value="F:poly(ADP-ribose) glycohydrolase activity"/>
    <property type="evidence" value="ECO:0007669"/>
    <property type="project" value="InterPro"/>
</dbReference>
<dbReference type="Proteomes" id="UP000601435">
    <property type="component" value="Unassembled WGS sequence"/>
</dbReference>
<evidence type="ECO:0000256" key="1">
    <source>
        <dbReference type="PIRSR" id="PIRSR607724-1"/>
    </source>
</evidence>
<feature type="active site" evidence="1">
    <location>
        <position position="205"/>
    </location>
</feature>
<feature type="non-terminal residue" evidence="3">
    <location>
        <position position="1"/>
    </location>
</feature>
<accession>A0A812X4T4</accession>
<feature type="active site" evidence="1">
    <location>
        <position position="206"/>
    </location>
</feature>
<comment type="caution">
    <text evidence="3">The sequence shown here is derived from an EMBL/GenBank/DDBJ whole genome shotgun (WGS) entry which is preliminary data.</text>
</comment>
<evidence type="ECO:0000259" key="2">
    <source>
        <dbReference type="Pfam" id="PF05028"/>
    </source>
</evidence>
<dbReference type="PANTHER" id="PTHR12837">
    <property type="entry name" value="POLY ADP-RIBOSE GLYCOHYDROLASE"/>
    <property type="match status" value="1"/>
</dbReference>
<reference evidence="3" key="1">
    <citation type="submission" date="2021-02" db="EMBL/GenBank/DDBJ databases">
        <authorList>
            <person name="Dougan E. K."/>
            <person name="Rhodes N."/>
            <person name="Thang M."/>
            <person name="Chan C."/>
        </authorList>
    </citation>
    <scope>NUCLEOTIDE SEQUENCE</scope>
</reference>
<feature type="active site" evidence="1">
    <location>
        <position position="187"/>
    </location>
</feature>
<dbReference type="GO" id="GO:0006282">
    <property type="term" value="P:regulation of DNA repair"/>
    <property type="evidence" value="ECO:0007669"/>
    <property type="project" value="InterPro"/>
</dbReference>
<dbReference type="GO" id="GO:1990966">
    <property type="term" value="P:ATP generation from poly-ADP-D-ribose"/>
    <property type="evidence" value="ECO:0007669"/>
    <property type="project" value="TreeGrafter"/>
</dbReference>
<dbReference type="GO" id="GO:0005737">
    <property type="term" value="C:cytoplasm"/>
    <property type="evidence" value="ECO:0007669"/>
    <property type="project" value="TreeGrafter"/>
</dbReference>
<dbReference type="AlphaFoldDB" id="A0A812X4T4"/>
<dbReference type="EMBL" id="CAJNJA010035508">
    <property type="protein sequence ID" value="CAE7707891.1"/>
    <property type="molecule type" value="Genomic_DNA"/>
</dbReference>
<dbReference type="OrthoDB" id="1937899at2759"/>
<feature type="domain" description="PARG catalytic Macro" evidence="2">
    <location>
        <begin position="164"/>
        <end position="356"/>
    </location>
</feature>